<feature type="compositionally biased region" description="Basic and acidic residues" evidence="1">
    <location>
        <begin position="592"/>
        <end position="605"/>
    </location>
</feature>
<evidence type="ECO:0000256" key="1">
    <source>
        <dbReference type="SAM" id="MobiDB-lite"/>
    </source>
</evidence>
<dbReference type="AlphaFoldDB" id="A0A098YCQ5"/>
<feature type="region of interest" description="Disordered" evidence="1">
    <location>
        <begin position="570"/>
        <end position="620"/>
    </location>
</feature>
<feature type="region of interest" description="Disordered" evidence="1">
    <location>
        <begin position="714"/>
        <end position="735"/>
    </location>
</feature>
<name>A0A098YCQ5_9ACTN</name>
<evidence type="ECO:0000313" key="2">
    <source>
        <dbReference type="EMBL" id="KGH48628.1"/>
    </source>
</evidence>
<comment type="caution">
    <text evidence="2">The sequence shown here is derived from an EMBL/GenBank/DDBJ whole genome shotgun (WGS) entry which is preliminary data.</text>
</comment>
<organism evidence="2 3">
    <name type="scientific">Modestobacter caceresii</name>
    <dbReference type="NCBI Taxonomy" id="1522368"/>
    <lineage>
        <taxon>Bacteria</taxon>
        <taxon>Bacillati</taxon>
        <taxon>Actinomycetota</taxon>
        <taxon>Actinomycetes</taxon>
        <taxon>Geodermatophilales</taxon>
        <taxon>Geodermatophilaceae</taxon>
        <taxon>Modestobacter</taxon>
    </lineage>
</organism>
<proteinExistence type="predicted"/>
<feature type="compositionally biased region" description="Basic and acidic residues" evidence="1">
    <location>
        <begin position="611"/>
        <end position="620"/>
    </location>
</feature>
<accession>A0A098YCQ5</accession>
<gene>
    <name evidence="2" type="ORF">IN07_01310</name>
</gene>
<evidence type="ECO:0000313" key="3">
    <source>
        <dbReference type="Proteomes" id="UP000029713"/>
    </source>
</evidence>
<dbReference type="Proteomes" id="UP000029713">
    <property type="component" value="Unassembled WGS sequence"/>
</dbReference>
<reference evidence="2 3" key="1">
    <citation type="submission" date="2014-07" db="EMBL/GenBank/DDBJ databases">
        <title>Biosystematic studies on Modestobacter strains isolated from extreme hyper-arid desert soil and from historic building.</title>
        <authorList>
            <person name="Bukarasam K."/>
            <person name="Bull A."/>
            <person name="Girard G."/>
            <person name="van Wezel G."/>
            <person name="Goodfellow M."/>
        </authorList>
    </citation>
    <scope>NUCLEOTIDE SEQUENCE [LARGE SCALE GENOMIC DNA]</scope>
    <source>
        <strain evidence="2 3">KNN45-2b</strain>
    </source>
</reference>
<dbReference type="STRING" id="1522368.IN07_01310"/>
<dbReference type="EMBL" id="JPMX01000003">
    <property type="protein sequence ID" value="KGH48628.1"/>
    <property type="molecule type" value="Genomic_DNA"/>
</dbReference>
<sequence length="996" mass="108798">MHYDRYSVQDGSGIESQVARHCALYPDDPDVAAYRELPSTAFDSPSAGIAYGIRWLSLADIHHSLTDRRPVVAVVVIGRTVFFRVELSAVERQIQRADGDSENAFTALVLAVTNHLRGLRVSRWADDVTRAARENVNWGLIMRRHHERGISMRLGGVVYNLAKKGDRTSLKLLGAVGSEDDPERRKKLLGARLTAMLAGGAALAEDQMPYGWTLDKDGRGRPRRVKGQGLVPVAAVADATALAEVYSLHAEGATYESICTKLAELEKDGGIRRRSGQRYDLTFTDALGDRIRMYDAALTVFQGHWPTGVPRPTAPSEEQVLAYEAGTDPAQLFTYEQRLVIARPELVRTGVLLRAIVNDIRERGLELAGLTPRYADDYDETGVFYVEARWPWPVDPSTGAELIRFGIPDETLRLAGGRLLRSLRAPRKRTGGQAHVSRPERRVLQGFGAWLLSDDAEATLIARANNNGRANLVLLVRAEGDGRPRPGATHRRGWTEQLSDPKKSVAGTLNLDILCGDVAHRITEAVAAQIDPAILAPVRAVLHVDLAEQTQRLRSGLLARAQAADDAAEKAEKAARGARTTASLAAEDGDMEEARAYRRDAARHTERARRSRQEAERLREQAAALHEQLPDDERNVETNLSTIAYLVAGLRRAATNNGIGLAVLGELADKQLHGWRAWPEQDNQGRWIDYEVTLRVPVLPQGHVELPVRGRVRDVRPRGDSAGNRRAGKSGGRAGTAEAVFAKGMPVDDLVTDDLSRKTLFTKHVMPWLTEHGVTARGAKCSLVDHPLPAVRQVLYAQLTGTTLPQLAAYSAGWRAHVAATYLDAGLQWHNAACPDDTTLVRQLVATLGQPAPYTCGMGLDIAAITRHCAVSPDAIREFVVPTKRQGLSFDRPQYLAYADRRKKRVRIIACPHGCRRGRCDVVVLLPEVATSGYGVLCSTCWRAPNVTDTKWAAIVFPPAYAAPVTRVAARGSLRSVAQTVLAAPAVPLAIASTAG</sequence>
<protein>
    <submittedName>
        <fullName evidence="2">Uncharacterized protein</fullName>
    </submittedName>
</protein>
<keyword evidence="3" id="KW-1185">Reference proteome</keyword>